<evidence type="ECO:0000259" key="2">
    <source>
        <dbReference type="Pfam" id="PF02668"/>
    </source>
</evidence>
<dbReference type="InterPro" id="IPR042098">
    <property type="entry name" value="TauD-like_sf"/>
</dbReference>
<dbReference type="GO" id="GO:0016491">
    <property type="term" value="F:oxidoreductase activity"/>
    <property type="evidence" value="ECO:0007669"/>
    <property type="project" value="UniProtKB-KW"/>
</dbReference>
<evidence type="ECO:0000256" key="1">
    <source>
        <dbReference type="ARBA" id="ARBA00023002"/>
    </source>
</evidence>
<dbReference type="Gene3D" id="3.60.130.10">
    <property type="entry name" value="Clavaminate synthase-like"/>
    <property type="match status" value="1"/>
</dbReference>
<dbReference type="InterPro" id="IPR050411">
    <property type="entry name" value="AlphaKG_dependent_hydroxylases"/>
</dbReference>
<feature type="domain" description="TauD/TfdA-like" evidence="2">
    <location>
        <begin position="8"/>
        <end position="203"/>
    </location>
</feature>
<accession>A0AAE8MNX5</accession>
<name>A0AAE8MNX5_9PEZI</name>
<dbReference type="AlphaFoldDB" id="A0AAE8MNX5"/>
<dbReference type="PANTHER" id="PTHR10696">
    <property type="entry name" value="GAMMA-BUTYROBETAINE HYDROXYLASE-RELATED"/>
    <property type="match status" value="1"/>
</dbReference>
<gene>
    <name evidence="3" type="ORF">DNG_00267</name>
</gene>
<dbReference type="EMBL" id="ONZQ02000001">
    <property type="protein sequence ID" value="SPN96747.1"/>
    <property type="molecule type" value="Genomic_DNA"/>
</dbReference>
<dbReference type="PANTHER" id="PTHR10696:SF49">
    <property type="entry name" value="TAUD_TFDA-LIKE DOMAIN-CONTAINING PROTEIN"/>
    <property type="match status" value="1"/>
</dbReference>
<sequence>MIWLGIQGYVARQQGRQDKKGNMLVHIHADKSSEIKSEHHRHSTNGITFHTEETGDVIGWLTRSAAASGGNCVIASGHTVYNVLAAARPDLIRVLARSDWPFAFPRFQCRPIIYAQDSNIVINFGRTPLLGNATHPRPKHLPTLSPQQVEALDAIEAIARATEMKIQTQAGDIHFINNLAILHRRDAFVNGDDPTTKRHLVRMRLRNETLGWAIPHELKQEWKDAFDEEGDRNWHLEPMPEGFFPLRMYTN</sequence>
<keyword evidence="4" id="KW-1185">Reference proteome</keyword>
<protein>
    <submittedName>
        <fullName evidence="3">Related to TfdA family oxidoreductase</fullName>
    </submittedName>
</protein>
<comment type="caution">
    <text evidence="3">The sequence shown here is derived from an EMBL/GenBank/DDBJ whole genome shotgun (WGS) entry which is preliminary data.</text>
</comment>
<evidence type="ECO:0000313" key="4">
    <source>
        <dbReference type="Proteomes" id="UP001187682"/>
    </source>
</evidence>
<proteinExistence type="predicted"/>
<keyword evidence="1" id="KW-0560">Oxidoreductase</keyword>
<dbReference type="Pfam" id="PF02668">
    <property type="entry name" value="TauD"/>
    <property type="match status" value="1"/>
</dbReference>
<dbReference type="Proteomes" id="UP001187682">
    <property type="component" value="Unassembled WGS sequence"/>
</dbReference>
<dbReference type="SUPFAM" id="SSF51197">
    <property type="entry name" value="Clavaminate synthase-like"/>
    <property type="match status" value="1"/>
</dbReference>
<dbReference type="InterPro" id="IPR003819">
    <property type="entry name" value="TauD/TfdA-like"/>
</dbReference>
<evidence type="ECO:0000313" key="3">
    <source>
        <dbReference type="EMBL" id="SPN96747.1"/>
    </source>
</evidence>
<reference evidence="3" key="1">
    <citation type="submission" date="2018-03" db="EMBL/GenBank/DDBJ databases">
        <authorList>
            <person name="Guldener U."/>
        </authorList>
    </citation>
    <scope>NUCLEOTIDE SEQUENCE</scope>
</reference>
<organism evidence="3 4">
    <name type="scientific">Cephalotrichum gorgonifer</name>
    <dbReference type="NCBI Taxonomy" id="2041049"/>
    <lineage>
        <taxon>Eukaryota</taxon>
        <taxon>Fungi</taxon>
        <taxon>Dikarya</taxon>
        <taxon>Ascomycota</taxon>
        <taxon>Pezizomycotina</taxon>
        <taxon>Sordariomycetes</taxon>
        <taxon>Hypocreomycetidae</taxon>
        <taxon>Microascales</taxon>
        <taxon>Microascaceae</taxon>
        <taxon>Cephalotrichum</taxon>
    </lineage>
</organism>